<evidence type="ECO:0000313" key="6">
    <source>
        <dbReference type="Proteomes" id="UP000198615"/>
    </source>
</evidence>
<proteinExistence type="predicted"/>
<dbReference type="InterPro" id="IPR000524">
    <property type="entry name" value="Tscrpt_reg_HTH_GntR"/>
</dbReference>
<dbReference type="InterPro" id="IPR050679">
    <property type="entry name" value="Bact_HTH_transcr_reg"/>
</dbReference>
<protein>
    <submittedName>
        <fullName evidence="5">GntR family transcriptional regulator, phosphonate transport system regulatory protein</fullName>
    </submittedName>
</protein>
<dbReference type="PRINTS" id="PR00035">
    <property type="entry name" value="HTHGNTR"/>
</dbReference>
<dbReference type="PROSITE" id="PS50949">
    <property type="entry name" value="HTH_GNTR"/>
    <property type="match status" value="1"/>
</dbReference>
<dbReference type="GO" id="GO:0003700">
    <property type="term" value="F:DNA-binding transcription factor activity"/>
    <property type="evidence" value="ECO:0007669"/>
    <property type="project" value="InterPro"/>
</dbReference>
<accession>A0A8G2BG65</accession>
<dbReference type="EMBL" id="FNBW01000001">
    <property type="protein sequence ID" value="SDF07649.1"/>
    <property type="molecule type" value="Genomic_DNA"/>
</dbReference>
<evidence type="ECO:0000313" key="5">
    <source>
        <dbReference type="EMBL" id="SDF07649.1"/>
    </source>
</evidence>
<name>A0A8G2BG65_9PROT</name>
<keyword evidence="3" id="KW-0804">Transcription</keyword>
<organism evidence="5 6">
    <name type="scientific">Thalassobaculum litoreum DSM 18839</name>
    <dbReference type="NCBI Taxonomy" id="1123362"/>
    <lineage>
        <taxon>Bacteria</taxon>
        <taxon>Pseudomonadati</taxon>
        <taxon>Pseudomonadota</taxon>
        <taxon>Alphaproteobacteria</taxon>
        <taxon>Rhodospirillales</taxon>
        <taxon>Thalassobaculaceae</taxon>
        <taxon>Thalassobaculum</taxon>
    </lineage>
</organism>
<dbReference type="GO" id="GO:0045892">
    <property type="term" value="P:negative regulation of DNA-templated transcription"/>
    <property type="evidence" value="ECO:0007669"/>
    <property type="project" value="TreeGrafter"/>
</dbReference>
<gene>
    <name evidence="5" type="ORF">SAMN05660686_00150</name>
</gene>
<keyword evidence="2" id="KW-0238">DNA-binding</keyword>
<evidence type="ECO:0000256" key="3">
    <source>
        <dbReference type="ARBA" id="ARBA00023163"/>
    </source>
</evidence>
<reference evidence="5 6" key="1">
    <citation type="submission" date="2016-10" db="EMBL/GenBank/DDBJ databases">
        <authorList>
            <person name="Varghese N."/>
            <person name="Submissions S."/>
        </authorList>
    </citation>
    <scope>NUCLEOTIDE SEQUENCE [LARGE SCALE GENOMIC DNA]</scope>
    <source>
        <strain evidence="5 6">DSM 18839</strain>
    </source>
</reference>
<dbReference type="Gene3D" id="3.40.1410.10">
    <property type="entry name" value="Chorismate lyase-like"/>
    <property type="match status" value="1"/>
</dbReference>
<dbReference type="RefSeq" id="WP_093147471.1">
    <property type="nucleotide sequence ID" value="NZ_FNBW01000001.1"/>
</dbReference>
<feature type="domain" description="HTH gntR-type" evidence="4">
    <location>
        <begin position="10"/>
        <end position="78"/>
    </location>
</feature>
<dbReference type="GO" id="GO:0003677">
    <property type="term" value="F:DNA binding"/>
    <property type="evidence" value="ECO:0007669"/>
    <property type="project" value="UniProtKB-KW"/>
</dbReference>
<dbReference type="SUPFAM" id="SSF64288">
    <property type="entry name" value="Chorismate lyase-like"/>
    <property type="match status" value="1"/>
</dbReference>
<dbReference type="AlphaFoldDB" id="A0A8G2BG65"/>
<dbReference type="Pfam" id="PF07702">
    <property type="entry name" value="UTRA"/>
    <property type="match status" value="1"/>
</dbReference>
<keyword evidence="1" id="KW-0805">Transcription regulation</keyword>
<dbReference type="OrthoDB" id="5454556at2"/>
<dbReference type="SUPFAM" id="SSF46785">
    <property type="entry name" value="Winged helix' DNA-binding domain"/>
    <property type="match status" value="1"/>
</dbReference>
<dbReference type="InterPro" id="IPR012702">
    <property type="entry name" value="CP_lyase_PhnF"/>
</dbReference>
<dbReference type="SMART" id="SM00866">
    <property type="entry name" value="UTRA"/>
    <property type="match status" value="1"/>
</dbReference>
<dbReference type="PANTHER" id="PTHR44846:SF1">
    <property type="entry name" value="MANNOSYL-D-GLYCERATE TRANSPORT_METABOLISM SYSTEM REPRESSOR MNGR-RELATED"/>
    <property type="match status" value="1"/>
</dbReference>
<sequence>MTAIDRDSGLAVWRQIEETLAEEIRSRRWTEGQRLPTEAELSQRFGVNRHTLRRAVSALVDRGLVRVEQGRGAFVRENVLEYLVGQRTRFTENVRRANRSASGRLLSFKRMRASKDVAEVLRLTPGTAVLQVETVNQVDDRPLSVGAHWFPAKRFPDFQEVYDATHSITRVMEHHGIPNYARAVTKVTARMPDVTEAEVLGQPRNRPVLYVEAVNVDPDGVPVQLSHVRYAADRFQMVFETLSEGAKYFEGD</sequence>
<dbReference type="InterPro" id="IPR036388">
    <property type="entry name" value="WH-like_DNA-bd_sf"/>
</dbReference>
<comment type="caution">
    <text evidence="5">The sequence shown here is derived from an EMBL/GenBank/DDBJ whole genome shotgun (WGS) entry which is preliminary data.</text>
</comment>
<dbReference type="Pfam" id="PF00392">
    <property type="entry name" value="GntR"/>
    <property type="match status" value="1"/>
</dbReference>
<evidence type="ECO:0000256" key="1">
    <source>
        <dbReference type="ARBA" id="ARBA00023015"/>
    </source>
</evidence>
<dbReference type="InterPro" id="IPR028978">
    <property type="entry name" value="Chorismate_lyase_/UTRA_dom_sf"/>
</dbReference>
<evidence type="ECO:0000259" key="4">
    <source>
        <dbReference type="PROSITE" id="PS50949"/>
    </source>
</evidence>
<evidence type="ECO:0000256" key="2">
    <source>
        <dbReference type="ARBA" id="ARBA00023125"/>
    </source>
</evidence>
<dbReference type="SMART" id="SM00345">
    <property type="entry name" value="HTH_GNTR"/>
    <property type="match status" value="1"/>
</dbReference>
<dbReference type="CDD" id="cd07377">
    <property type="entry name" value="WHTH_GntR"/>
    <property type="match status" value="1"/>
</dbReference>
<dbReference type="InterPro" id="IPR011663">
    <property type="entry name" value="UTRA"/>
</dbReference>
<dbReference type="PANTHER" id="PTHR44846">
    <property type="entry name" value="MANNOSYL-D-GLYCERATE TRANSPORT/METABOLISM SYSTEM REPRESSOR MNGR-RELATED"/>
    <property type="match status" value="1"/>
</dbReference>
<keyword evidence="6" id="KW-1185">Reference proteome</keyword>
<dbReference type="NCBIfam" id="TIGR02325">
    <property type="entry name" value="C_P_lyase_phnF"/>
    <property type="match status" value="1"/>
</dbReference>
<dbReference type="Gene3D" id="1.10.10.10">
    <property type="entry name" value="Winged helix-like DNA-binding domain superfamily/Winged helix DNA-binding domain"/>
    <property type="match status" value="1"/>
</dbReference>
<dbReference type="Proteomes" id="UP000198615">
    <property type="component" value="Unassembled WGS sequence"/>
</dbReference>
<dbReference type="InterPro" id="IPR036390">
    <property type="entry name" value="WH_DNA-bd_sf"/>
</dbReference>